<dbReference type="Pfam" id="PF08448">
    <property type="entry name" value="PAS_4"/>
    <property type="match status" value="1"/>
</dbReference>
<evidence type="ECO:0000259" key="6">
    <source>
        <dbReference type="PROSITE" id="PS50110"/>
    </source>
</evidence>
<evidence type="ECO:0000256" key="2">
    <source>
        <dbReference type="ARBA" id="ARBA00012438"/>
    </source>
</evidence>
<name>A0A934VGV2_9BACT</name>
<dbReference type="PANTHER" id="PTHR43065">
    <property type="entry name" value="SENSOR HISTIDINE KINASE"/>
    <property type="match status" value="1"/>
</dbReference>
<dbReference type="Gene3D" id="3.40.50.2300">
    <property type="match status" value="1"/>
</dbReference>
<evidence type="ECO:0000259" key="8">
    <source>
        <dbReference type="PROSITE" id="PS50113"/>
    </source>
</evidence>
<dbReference type="InterPro" id="IPR001789">
    <property type="entry name" value="Sig_transdc_resp-reg_receiver"/>
</dbReference>
<dbReference type="SMART" id="SM00448">
    <property type="entry name" value="REC"/>
    <property type="match status" value="1"/>
</dbReference>
<dbReference type="SUPFAM" id="SSF47384">
    <property type="entry name" value="Homodimeric domain of signal transducing histidine kinase"/>
    <property type="match status" value="1"/>
</dbReference>
<dbReference type="Proteomes" id="UP000604083">
    <property type="component" value="Unassembled WGS sequence"/>
</dbReference>
<dbReference type="CDD" id="cd00130">
    <property type="entry name" value="PAS"/>
    <property type="match status" value="1"/>
</dbReference>
<organism evidence="9 10">
    <name type="scientific">Roseibacillus ishigakijimensis</name>
    <dbReference type="NCBI Taxonomy" id="454146"/>
    <lineage>
        <taxon>Bacteria</taxon>
        <taxon>Pseudomonadati</taxon>
        <taxon>Verrucomicrobiota</taxon>
        <taxon>Verrucomicrobiia</taxon>
        <taxon>Verrucomicrobiales</taxon>
        <taxon>Verrucomicrobiaceae</taxon>
        <taxon>Roseibacillus</taxon>
    </lineage>
</organism>
<dbReference type="CDD" id="cd00082">
    <property type="entry name" value="HisKA"/>
    <property type="match status" value="1"/>
</dbReference>
<evidence type="ECO:0000256" key="4">
    <source>
        <dbReference type="PROSITE-ProRule" id="PRU00169"/>
    </source>
</evidence>
<dbReference type="InterPro" id="IPR013656">
    <property type="entry name" value="PAS_4"/>
</dbReference>
<evidence type="ECO:0000256" key="1">
    <source>
        <dbReference type="ARBA" id="ARBA00000085"/>
    </source>
</evidence>
<dbReference type="PROSITE" id="PS50109">
    <property type="entry name" value="HIS_KIN"/>
    <property type="match status" value="1"/>
</dbReference>
<evidence type="ECO:0000259" key="5">
    <source>
        <dbReference type="PROSITE" id="PS50109"/>
    </source>
</evidence>
<dbReference type="SUPFAM" id="SSF52172">
    <property type="entry name" value="CheY-like"/>
    <property type="match status" value="1"/>
</dbReference>
<keyword evidence="10" id="KW-1185">Reference proteome</keyword>
<comment type="caution">
    <text evidence="9">The sequence shown here is derived from an EMBL/GenBank/DDBJ whole genome shotgun (WGS) entry which is preliminary data.</text>
</comment>
<comment type="catalytic activity">
    <reaction evidence="1">
        <text>ATP + protein L-histidine = ADP + protein N-phospho-L-histidine.</text>
        <dbReference type="EC" id="2.7.13.3"/>
    </reaction>
</comment>
<dbReference type="InterPro" id="IPR000014">
    <property type="entry name" value="PAS"/>
</dbReference>
<dbReference type="PRINTS" id="PR00344">
    <property type="entry name" value="BCTRLSENSOR"/>
</dbReference>
<dbReference type="InterPro" id="IPR036890">
    <property type="entry name" value="HATPase_C_sf"/>
</dbReference>
<accession>A0A934VGV2</accession>
<dbReference type="EC" id="2.7.13.3" evidence="2"/>
<keyword evidence="3 4" id="KW-0597">Phosphoprotein</keyword>
<dbReference type="InterPro" id="IPR004358">
    <property type="entry name" value="Sig_transdc_His_kin-like_C"/>
</dbReference>
<dbReference type="EMBL" id="JAENIO010000007">
    <property type="protein sequence ID" value="MBK1833268.1"/>
    <property type="molecule type" value="Genomic_DNA"/>
</dbReference>
<feature type="modified residue" description="4-aspartylphosphate" evidence="4">
    <location>
        <position position="437"/>
    </location>
</feature>
<reference evidence="9" key="1">
    <citation type="submission" date="2021-01" db="EMBL/GenBank/DDBJ databases">
        <title>Modified the classification status of verrucomicrobia.</title>
        <authorList>
            <person name="Feng X."/>
        </authorList>
    </citation>
    <scope>NUCLEOTIDE SEQUENCE</scope>
    <source>
        <strain evidence="9">KCTC 12986</strain>
    </source>
</reference>
<dbReference type="SMART" id="SM00388">
    <property type="entry name" value="HisKA"/>
    <property type="match status" value="1"/>
</dbReference>
<dbReference type="Pfam" id="PF00072">
    <property type="entry name" value="Response_reg"/>
    <property type="match status" value="1"/>
</dbReference>
<dbReference type="PROSITE" id="PS50110">
    <property type="entry name" value="RESPONSE_REGULATORY"/>
    <property type="match status" value="1"/>
</dbReference>
<feature type="domain" description="Histidine kinase" evidence="5">
    <location>
        <begin position="143"/>
        <end position="366"/>
    </location>
</feature>
<dbReference type="GO" id="GO:0000155">
    <property type="term" value="F:phosphorelay sensor kinase activity"/>
    <property type="evidence" value="ECO:0007669"/>
    <property type="project" value="InterPro"/>
</dbReference>
<dbReference type="Gene3D" id="3.30.450.20">
    <property type="entry name" value="PAS domain"/>
    <property type="match status" value="1"/>
</dbReference>
<feature type="domain" description="PAC" evidence="8">
    <location>
        <begin position="79"/>
        <end position="130"/>
    </location>
</feature>
<dbReference type="Pfam" id="PF00512">
    <property type="entry name" value="HisKA"/>
    <property type="match status" value="1"/>
</dbReference>
<proteinExistence type="predicted"/>
<sequence>MNPDPTDPEYLIESTNAMFVVCGKEGRILTVNRMAELVTGYQREELIGQDWFSLLVPRDRYPYVWEAFLACRDEEDFVWEFENPILTKDGKERFVSWRNTPFQENGETVGTISFGIDITNQKRLEGQLLQAQKMEAVGRLAGGVAHDFNNMLTVILGQIEVILSSLPADHGLTESARAIEKAGRHSRDVTRQLLAFSRKQISSPEEIDLNEQIGAIRSTVSRLIGESINLVFEPGPDLWQVCIDPMQIEQIMMNLCINARDAMPDGGDLIVRTRNEVITREYSSRQVEVVPGDYVRIDFEDEGEGMAPGVLAHIFEPFYTTKECNQGTGLGLATVYGAVKQNGGFVNVYSEVGQGTTFAIFLPRSGKLPIRKVPSPAGEAVANTETILLVEDNELVREMTEQYLRSIGYRILSADGPTQGLRELQDHREEVDLLLTDVVMPEMNGVELSQKAKEIAPELKILFMSGYTENVVVRNGLLKDEIAFIQKPFSLDALADKIRGELQKA</sequence>
<dbReference type="SMART" id="SM00387">
    <property type="entry name" value="HATPase_c"/>
    <property type="match status" value="1"/>
</dbReference>
<dbReference type="PANTHER" id="PTHR43065:SF42">
    <property type="entry name" value="TWO-COMPONENT SENSOR PPRA"/>
    <property type="match status" value="1"/>
</dbReference>
<dbReference type="InterPro" id="IPR000700">
    <property type="entry name" value="PAS-assoc_C"/>
</dbReference>
<dbReference type="InterPro" id="IPR003594">
    <property type="entry name" value="HATPase_dom"/>
</dbReference>
<dbReference type="PROSITE" id="PS50113">
    <property type="entry name" value="PAC"/>
    <property type="match status" value="1"/>
</dbReference>
<dbReference type="Gene3D" id="3.30.565.10">
    <property type="entry name" value="Histidine kinase-like ATPase, C-terminal domain"/>
    <property type="match status" value="1"/>
</dbReference>
<evidence type="ECO:0000256" key="3">
    <source>
        <dbReference type="ARBA" id="ARBA00022553"/>
    </source>
</evidence>
<dbReference type="SMART" id="SM00091">
    <property type="entry name" value="PAS"/>
    <property type="match status" value="1"/>
</dbReference>
<gene>
    <name evidence="9" type="ORF">JIN78_04275</name>
</gene>
<dbReference type="InterPro" id="IPR036097">
    <property type="entry name" value="HisK_dim/P_sf"/>
</dbReference>
<dbReference type="PROSITE" id="PS50112">
    <property type="entry name" value="PAS"/>
    <property type="match status" value="1"/>
</dbReference>
<dbReference type="InterPro" id="IPR011006">
    <property type="entry name" value="CheY-like_superfamily"/>
</dbReference>
<evidence type="ECO:0000313" key="9">
    <source>
        <dbReference type="EMBL" id="MBK1833268.1"/>
    </source>
</evidence>
<dbReference type="Pfam" id="PF02518">
    <property type="entry name" value="HATPase_c"/>
    <property type="match status" value="1"/>
</dbReference>
<dbReference type="AlphaFoldDB" id="A0A934VGV2"/>
<feature type="domain" description="Response regulatory" evidence="6">
    <location>
        <begin position="386"/>
        <end position="502"/>
    </location>
</feature>
<dbReference type="SUPFAM" id="SSF55785">
    <property type="entry name" value="PYP-like sensor domain (PAS domain)"/>
    <property type="match status" value="1"/>
</dbReference>
<dbReference type="NCBIfam" id="TIGR00229">
    <property type="entry name" value="sensory_box"/>
    <property type="match status" value="1"/>
</dbReference>
<evidence type="ECO:0000259" key="7">
    <source>
        <dbReference type="PROSITE" id="PS50112"/>
    </source>
</evidence>
<evidence type="ECO:0000313" key="10">
    <source>
        <dbReference type="Proteomes" id="UP000604083"/>
    </source>
</evidence>
<dbReference type="InterPro" id="IPR005467">
    <property type="entry name" value="His_kinase_dom"/>
</dbReference>
<dbReference type="Gene3D" id="1.10.287.130">
    <property type="match status" value="1"/>
</dbReference>
<dbReference type="RefSeq" id="WP_200390701.1">
    <property type="nucleotide sequence ID" value="NZ_JAENIO010000007.1"/>
</dbReference>
<dbReference type="InterPro" id="IPR035965">
    <property type="entry name" value="PAS-like_dom_sf"/>
</dbReference>
<dbReference type="SUPFAM" id="SSF55874">
    <property type="entry name" value="ATPase domain of HSP90 chaperone/DNA topoisomerase II/histidine kinase"/>
    <property type="match status" value="1"/>
</dbReference>
<feature type="domain" description="PAS" evidence="7">
    <location>
        <begin position="4"/>
        <end position="60"/>
    </location>
</feature>
<dbReference type="InterPro" id="IPR003661">
    <property type="entry name" value="HisK_dim/P_dom"/>
</dbReference>
<protein>
    <recommendedName>
        <fullName evidence="2">histidine kinase</fullName>
        <ecNumber evidence="2">2.7.13.3</ecNumber>
    </recommendedName>
</protein>